<dbReference type="GO" id="GO:0016787">
    <property type="term" value="F:hydrolase activity"/>
    <property type="evidence" value="ECO:0007669"/>
    <property type="project" value="UniProtKB-KW"/>
</dbReference>
<evidence type="ECO:0000313" key="4">
    <source>
        <dbReference type="Proteomes" id="UP000298009"/>
    </source>
</evidence>
<name>A0A4R9IGB6_9LEPT</name>
<dbReference type="RefSeq" id="WP_135600138.1">
    <property type="nucleotide sequence ID" value="NZ_RQFK01000009.1"/>
</dbReference>
<dbReference type="Proteomes" id="UP000298009">
    <property type="component" value="Unassembled WGS sequence"/>
</dbReference>
<evidence type="ECO:0000259" key="2">
    <source>
        <dbReference type="Pfam" id="PF12146"/>
    </source>
</evidence>
<proteinExistence type="predicted"/>
<keyword evidence="1 3" id="KW-0378">Hydrolase</keyword>
<dbReference type="EMBL" id="RQFK01000009">
    <property type="protein sequence ID" value="TGK87438.1"/>
    <property type="molecule type" value="Genomic_DNA"/>
</dbReference>
<dbReference type="InterPro" id="IPR022742">
    <property type="entry name" value="Hydrolase_4"/>
</dbReference>
<dbReference type="SUPFAM" id="SSF53474">
    <property type="entry name" value="alpha/beta-Hydrolases"/>
    <property type="match status" value="1"/>
</dbReference>
<protein>
    <submittedName>
        <fullName evidence="3">Alpha/beta hydrolase</fullName>
    </submittedName>
</protein>
<dbReference type="Pfam" id="PF12146">
    <property type="entry name" value="Hydrolase_4"/>
    <property type="match status" value="1"/>
</dbReference>
<sequence>MRIIIKWVIAITLILSSFLVSTYNWSTGEYNYDSSRKFENFDAFYQNELSISAKENTRPNNEELLVRVSEEKTPIVIVYIHGFGASRGEGEEVTNKLTEYFGANTYYLRLPGHGTNPEDHLNTGFQNYLQDAEDSLIYARELGEKTVVIGTSMGGNIASYLAAKHPDLVDALILASPFYDFDDPSAHIFRFHWGNSFINAIKGEMRISKTDPKDESSKYWYFDQYYGAIKNILDLKRFVDKSNPYPNIVAPTLLMYYYKSEREHDFVASVAAMLKVYDLIQSGQNPSPKNKLLKIENGAHVLLSKYVKTDKELIEKEIIQFIKDSTGAEEVSKSKSKKPKR</sequence>
<comment type="caution">
    <text evidence="3">The sequence shown here is derived from an EMBL/GenBank/DDBJ whole genome shotgun (WGS) entry which is preliminary data.</text>
</comment>
<dbReference type="AlphaFoldDB" id="A0A4R9IGB6"/>
<dbReference type="PANTHER" id="PTHR43798">
    <property type="entry name" value="MONOACYLGLYCEROL LIPASE"/>
    <property type="match status" value="1"/>
</dbReference>
<dbReference type="Gene3D" id="3.40.50.1820">
    <property type="entry name" value="alpha/beta hydrolase"/>
    <property type="match status" value="1"/>
</dbReference>
<evidence type="ECO:0000313" key="3">
    <source>
        <dbReference type="EMBL" id="TGK87438.1"/>
    </source>
</evidence>
<dbReference type="InterPro" id="IPR029058">
    <property type="entry name" value="AB_hydrolase_fold"/>
</dbReference>
<dbReference type="PANTHER" id="PTHR43798:SF31">
    <property type="entry name" value="AB HYDROLASE SUPERFAMILY PROTEIN YCLE"/>
    <property type="match status" value="1"/>
</dbReference>
<dbReference type="OrthoDB" id="9786110at2"/>
<organism evidence="3 4">
    <name type="scientific">Leptospira noumeaensis</name>
    <dbReference type="NCBI Taxonomy" id="2484964"/>
    <lineage>
        <taxon>Bacteria</taxon>
        <taxon>Pseudomonadati</taxon>
        <taxon>Spirochaetota</taxon>
        <taxon>Spirochaetia</taxon>
        <taxon>Leptospirales</taxon>
        <taxon>Leptospiraceae</taxon>
        <taxon>Leptospira</taxon>
    </lineage>
</organism>
<dbReference type="InterPro" id="IPR050266">
    <property type="entry name" value="AB_hydrolase_sf"/>
</dbReference>
<accession>A0A4R9IGB6</accession>
<evidence type="ECO:0000256" key="1">
    <source>
        <dbReference type="ARBA" id="ARBA00022801"/>
    </source>
</evidence>
<gene>
    <name evidence="3" type="ORF">EHQ24_02595</name>
</gene>
<feature type="domain" description="Serine aminopeptidase S33" evidence="2">
    <location>
        <begin position="76"/>
        <end position="218"/>
    </location>
</feature>
<keyword evidence="4" id="KW-1185">Reference proteome</keyword>
<reference evidence="3" key="1">
    <citation type="journal article" date="2019" name="PLoS Negl. Trop. Dis.">
        <title>Revisiting the worldwide diversity of Leptospira species in the environment.</title>
        <authorList>
            <person name="Vincent A.T."/>
            <person name="Schiettekatte O."/>
            <person name="Bourhy P."/>
            <person name="Veyrier F.J."/>
            <person name="Picardeau M."/>
        </authorList>
    </citation>
    <scope>NUCLEOTIDE SEQUENCE [LARGE SCALE GENOMIC DNA]</scope>
    <source>
        <strain evidence="3">201800287</strain>
    </source>
</reference>
<dbReference type="GO" id="GO:0016020">
    <property type="term" value="C:membrane"/>
    <property type="evidence" value="ECO:0007669"/>
    <property type="project" value="TreeGrafter"/>
</dbReference>